<accession>A0A8J6BYP4</accession>
<sequence length="134" mass="13988">MSGVPRRADESLKLATASVGGVAVANGSAATGGGPVEDQDCVPDTYPRRGGIHREAGRRAEDAEATTGRHGGGHQEAGRRAEGTEVATGRQGGQYTIQHVPDRPATLNDIVIIVVGHPTFLSWVVSCRYRSCLA</sequence>
<evidence type="ECO:0000256" key="1">
    <source>
        <dbReference type="SAM" id="MobiDB-lite"/>
    </source>
</evidence>
<organism evidence="2 3">
    <name type="scientific">Zizania palustris</name>
    <name type="common">Northern wild rice</name>
    <dbReference type="NCBI Taxonomy" id="103762"/>
    <lineage>
        <taxon>Eukaryota</taxon>
        <taxon>Viridiplantae</taxon>
        <taxon>Streptophyta</taxon>
        <taxon>Embryophyta</taxon>
        <taxon>Tracheophyta</taxon>
        <taxon>Spermatophyta</taxon>
        <taxon>Magnoliopsida</taxon>
        <taxon>Liliopsida</taxon>
        <taxon>Poales</taxon>
        <taxon>Poaceae</taxon>
        <taxon>BOP clade</taxon>
        <taxon>Oryzoideae</taxon>
        <taxon>Oryzeae</taxon>
        <taxon>Zizaniinae</taxon>
        <taxon>Zizania</taxon>
    </lineage>
</organism>
<dbReference type="Proteomes" id="UP000729402">
    <property type="component" value="Unassembled WGS sequence"/>
</dbReference>
<evidence type="ECO:0000313" key="2">
    <source>
        <dbReference type="EMBL" id="KAG8094558.1"/>
    </source>
</evidence>
<gene>
    <name evidence="2" type="ORF">GUJ93_ZPchr0012g20905</name>
</gene>
<feature type="compositionally biased region" description="Basic and acidic residues" evidence="1">
    <location>
        <begin position="52"/>
        <end position="62"/>
    </location>
</feature>
<keyword evidence="3" id="KW-1185">Reference proteome</keyword>
<reference evidence="2" key="1">
    <citation type="journal article" date="2021" name="bioRxiv">
        <title>Whole Genome Assembly and Annotation of Northern Wild Rice, Zizania palustris L., Supports a Whole Genome Duplication in the Zizania Genus.</title>
        <authorList>
            <person name="Haas M."/>
            <person name="Kono T."/>
            <person name="Macchietto M."/>
            <person name="Millas R."/>
            <person name="McGilp L."/>
            <person name="Shao M."/>
            <person name="Duquette J."/>
            <person name="Hirsch C.N."/>
            <person name="Kimball J."/>
        </authorList>
    </citation>
    <scope>NUCLEOTIDE SEQUENCE</scope>
    <source>
        <tissue evidence="2">Fresh leaf tissue</tissue>
    </source>
</reference>
<evidence type="ECO:0000313" key="3">
    <source>
        <dbReference type="Proteomes" id="UP000729402"/>
    </source>
</evidence>
<protein>
    <submittedName>
        <fullName evidence="2">Uncharacterized protein</fullName>
    </submittedName>
</protein>
<feature type="region of interest" description="Disordered" evidence="1">
    <location>
        <begin position="25"/>
        <end position="97"/>
    </location>
</feature>
<name>A0A8J6BYP4_ZIZPA</name>
<proteinExistence type="predicted"/>
<dbReference type="AlphaFoldDB" id="A0A8J6BYP4"/>
<comment type="caution">
    <text evidence="2">The sequence shown here is derived from an EMBL/GenBank/DDBJ whole genome shotgun (WGS) entry which is preliminary data.</text>
</comment>
<reference evidence="2" key="2">
    <citation type="submission" date="2021-02" db="EMBL/GenBank/DDBJ databases">
        <authorList>
            <person name="Kimball J.A."/>
            <person name="Haas M.W."/>
            <person name="Macchietto M."/>
            <person name="Kono T."/>
            <person name="Duquette J."/>
            <person name="Shao M."/>
        </authorList>
    </citation>
    <scope>NUCLEOTIDE SEQUENCE</scope>
    <source>
        <tissue evidence="2">Fresh leaf tissue</tissue>
    </source>
</reference>
<dbReference type="EMBL" id="JAAALK010000080">
    <property type="protein sequence ID" value="KAG8094558.1"/>
    <property type="molecule type" value="Genomic_DNA"/>
</dbReference>